<organism evidence="1 2">
    <name type="scientific">Teichococcus deserti</name>
    <dbReference type="NCBI Taxonomy" id="1817963"/>
    <lineage>
        <taxon>Bacteria</taxon>
        <taxon>Pseudomonadati</taxon>
        <taxon>Pseudomonadota</taxon>
        <taxon>Alphaproteobacteria</taxon>
        <taxon>Acetobacterales</taxon>
        <taxon>Roseomonadaceae</taxon>
        <taxon>Roseomonas</taxon>
    </lineage>
</organism>
<evidence type="ECO:0008006" key="3">
    <source>
        <dbReference type="Google" id="ProtNLM"/>
    </source>
</evidence>
<name>A0A1V2H871_9PROT</name>
<dbReference type="AlphaFoldDB" id="A0A1V2H871"/>
<accession>A0A1V2H871</accession>
<evidence type="ECO:0000313" key="1">
    <source>
        <dbReference type="EMBL" id="ONG58989.1"/>
    </source>
</evidence>
<proteinExistence type="predicted"/>
<sequence>MDGMDATDITRVQTYLRRLFGTDRINLIRPARPGLSVEVAVEDEVVGTLHRDAEDGEVSYALHLTILEEDLPPPPKKPAAPPRR</sequence>
<evidence type="ECO:0000313" key="2">
    <source>
        <dbReference type="Proteomes" id="UP000188879"/>
    </source>
</evidence>
<dbReference type="OrthoDB" id="7632283at2"/>
<keyword evidence="2" id="KW-1185">Reference proteome</keyword>
<protein>
    <recommendedName>
        <fullName evidence="3">DUF3126 domain-containing protein</fullName>
    </recommendedName>
</protein>
<gene>
    <name evidence="1" type="ORF">BKE38_00685</name>
</gene>
<dbReference type="InterPro" id="IPR021473">
    <property type="entry name" value="DUF3126"/>
</dbReference>
<reference evidence="1 2" key="1">
    <citation type="submission" date="2016-10" db="EMBL/GenBank/DDBJ databases">
        <title>Draft Genome sequence of Roseomonas sp. strain M3.</title>
        <authorList>
            <person name="Subhash Y."/>
            <person name="Lee S."/>
        </authorList>
    </citation>
    <scope>NUCLEOTIDE SEQUENCE [LARGE SCALE GENOMIC DNA]</scope>
    <source>
        <strain evidence="1 2">M3</strain>
    </source>
</reference>
<dbReference type="Pfam" id="PF11324">
    <property type="entry name" value="DUF3126"/>
    <property type="match status" value="1"/>
</dbReference>
<comment type="caution">
    <text evidence="1">The sequence shown here is derived from an EMBL/GenBank/DDBJ whole genome shotgun (WGS) entry which is preliminary data.</text>
</comment>
<dbReference type="EMBL" id="MLCO01000005">
    <property type="protein sequence ID" value="ONG58989.1"/>
    <property type="molecule type" value="Genomic_DNA"/>
</dbReference>
<dbReference type="Proteomes" id="UP000188879">
    <property type="component" value="Unassembled WGS sequence"/>
</dbReference>